<evidence type="ECO:0000256" key="1">
    <source>
        <dbReference type="ARBA" id="ARBA00001947"/>
    </source>
</evidence>
<keyword evidence="5" id="KW-0378">Hydrolase</keyword>
<dbReference type="Proteomes" id="UP000241890">
    <property type="component" value="Unassembled WGS sequence"/>
</dbReference>
<dbReference type="GO" id="GO:0004222">
    <property type="term" value="F:metalloendopeptidase activity"/>
    <property type="evidence" value="ECO:0007669"/>
    <property type="project" value="InterPro"/>
</dbReference>
<dbReference type="InterPro" id="IPR008753">
    <property type="entry name" value="Peptidase_M13_N"/>
</dbReference>
<dbReference type="EMBL" id="BEYU01000179">
    <property type="protein sequence ID" value="GBG34068.1"/>
    <property type="molecule type" value="Genomic_DNA"/>
</dbReference>
<evidence type="ECO:0000259" key="8">
    <source>
        <dbReference type="Pfam" id="PF01431"/>
    </source>
</evidence>
<evidence type="ECO:0000256" key="6">
    <source>
        <dbReference type="ARBA" id="ARBA00022833"/>
    </source>
</evidence>
<evidence type="ECO:0000256" key="2">
    <source>
        <dbReference type="ARBA" id="ARBA00007357"/>
    </source>
</evidence>
<feature type="domain" description="Peptidase M13 C-terminal" evidence="8">
    <location>
        <begin position="564"/>
        <end position="747"/>
    </location>
</feature>
<keyword evidence="6" id="KW-0862">Zinc</keyword>
<feature type="domain" description="Peptidase M13 N-terminal" evidence="9">
    <location>
        <begin position="4"/>
        <end position="270"/>
    </location>
</feature>
<sequence length="750" mass="85980">MATEDFYAWVNGAWLNDPEVKIPDDYPRWGSFLMLVEEGMHGQIEILESLSSKLDEDESKLNEEEIKLALIWKASMQRFEDWQAGKGDYAAVESELEALDATIGPSAASTPEAFVENFAKYIARCQELGIGGPIDFDKGANMEASDHEILDLGPSGLSLPSRAYYLDDNFSEQRAWYRAHLEKVRDMVGASHLEEDFVERVVRFETKLAQITMKRDQSRNYDQYYTITTLDDLPGQLNTLRHLEAKEANFAENKAENGDADVLTEAKVTVSEEEIARIRDFLEVAVSHLGLRKVMEDNYRKNYPDADAATVEEAQYRLTVYDGDYFRRVFKLIFREANHADIRAYMQYKAIRSASGYCTKEMDEEMFDFFSRKLRGQKAQKAPEKRTVNLVNSWVDMLMGKIFVEHFFSEKDKETLLDMIHDVVKVMEASVKRNDWLADATKGRALEKLKRFRSMIGYPDKWKDFSALVLTVEDSLYEMRQKVMAFEYQAEFLDKINGLKDKTKWEMPPSMVNAYFHPQQNVIVFPAAIIQPPFYSRTMSDVQFDLPERLQGSLSDAVKELVLRAANSGGIVAVIAHEISHGYDDQGRKFDHDGNMNDWWTPEDTEMFTEKTHIMTEQVEEYVFIEEDADGAGEPKEHKMSADLTMGENLADLGGLSLGLQAFNQHLDDQGVDDEGLRIALCDVFFRSWANIWKSKQSTQFAVQALATDPHAPPHFRGNLCKNIDMFHEIYGTKPGDGMYLPPEKRLVMW</sequence>
<dbReference type="AlphaFoldDB" id="A0A2R5GWC6"/>
<accession>A0A2R5GWC6</accession>
<comment type="caution">
    <text evidence="10">The sequence shown here is derived from an EMBL/GenBank/DDBJ whole genome shotgun (WGS) entry which is preliminary data.</text>
</comment>
<comment type="cofactor">
    <cofactor evidence="1">
        <name>Zn(2+)</name>
        <dbReference type="ChEBI" id="CHEBI:29105"/>
    </cofactor>
</comment>
<proteinExistence type="inferred from homology"/>
<dbReference type="GO" id="GO:0016485">
    <property type="term" value="P:protein processing"/>
    <property type="evidence" value="ECO:0007669"/>
    <property type="project" value="TreeGrafter"/>
</dbReference>
<keyword evidence="7" id="KW-0482">Metalloprotease</keyword>
<name>A0A2R5GWC6_9STRA</name>
<evidence type="ECO:0000256" key="5">
    <source>
        <dbReference type="ARBA" id="ARBA00022801"/>
    </source>
</evidence>
<dbReference type="Gene3D" id="1.10.1380.10">
    <property type="entry name" value="Neutral endopeptidase , domain2"/>
    <property type="match status" value="1"/>
</dbReference>
<dbReference type="InterPro" id="IPR024079">
    <property type="entry name" value="MetalloPept_cat_dom_sf"/>
</dbReference>
<dbReference type="PANTHER" id="PTHR11733:SF167">
    <property type="entry name" value="FI17812P1-RELATED"/>
    <property type="match status" value="1"/>
</dbReference>
<dbReference type="GO" id="GO:0005886">
    <property type="term" value="C:plasma membrane"/>
    <property type="evidence" value="ECO:0007669"/>
    <property type="project" value="TreeGrafter"/>
</dbReference>
<evidence type="ECO:0000256" key="7">
    <source>
        <dbReference type="ARBA" id="ARBA00023049"/>
    </source>
</evidence>
<comment type="similarity">
    <text evidence="2">Belongs to the peptidase M13 family.</text>
</comment>
<dbReference type="PROSITE" id="PS51885">
    <property type="entry name" value="NEPRILYSIN"/>
    <property type="match status" value="1"/>
</dbReference>
<evidence type="ECO:0000313" key="10">
    <source>
        <dbReference type="EMBL" id="GBG34068.1"/>
    </source>
</evidence>
<keyword evidence="4" id="KW-0479">Metal-binding</keyword>
<protein>
    <submittedName>
        <fullName evidence="10">Endothelin-converting enzyme 1</fullName>
    </submittedName>
</protein>
<dbReference type="InterPro" id="IPR018497">
    <property type="entry name" value="Peptidase_M13_C"/>
</dbReference>
<dbReference type="InterPro" id="IPR042089">
    <property type="entry name" value="Peptidase_M13_dom_2"/>
</dbReference>
<dbReference type="InParanoid" id="A0A2R5GWC6"/>
<dbReference type="SUPFAM" id="SSF55486">
    <property type="entry name" value="Metalloproteases ('zincins'), catalytic domain"/>
    <property type="match status" value="2"/>
</dbReference>
<reference evidence="10 11" key="1">
    <citation type="submission" date="2017-12" db="EMBL/GenBank/DDBJ databases">
        <title>Sequencing, de novo assembly and annotation of complete genome of a new Thraustochytrid species, strain FCC1311.</title>
        <authorList>
            <person name="Sedici K."/>
            <person name="Godart F."/>
            <person name="Aiese Cigliano R."/>
            <person name="Sanseverino W."/>
            <person name="Barakat M."/>
            <person name="Ortet P."/>
            <person name="Marechal E."/>
            <person name="Cagnac O."/>
            <person name="Amato A."/>
        </authorList>
    </citation>
    <scope>NUCLEOTIDE SEQUENCE [LARGE SCALE GENOMIC DNA]</scope>
</reference>
<evidence type="ECO:0000256" key="4">
    <source>
        <dbReference type="ARBA" id="ARBA00022723"/>
    </source>
</evidence>
<gene>
    <name evidence="10" type="ORF">FCC1311_102912</name>
</gene>
<dbReference type="PRINTS" id="PR00786">
    <property type="entry name" value="NEPRILYSIN"/>
</dbReference>
<dbReference type="Pfam" id="PF05649">
    <property type="entry name" value="Peptidase_M13_N"/>
    <property type="match status" value="2"/>
</dbReference>
<organism evidence="10 11">
    <name type="scientific">Hondaea fermentalgiana</name>
    <dbReference type="NCBI Taxonomy" id="2315210"/>
    <lineage>
        <taxon>Eukaryota</taxon>
        <taxon>Sar</taxon>
        <taxon>Stramenopiles</taxon>
        <taxon>Bigyra</taxon>
        <taxon>Labyrinthulomycetes</taxon>
        <taxon>Thraustochytrida</taxon>
        <taxon>Thraustochytriidae</taxon>
        <taxon>Hondaea</taxon>
    </lineage>
</organism>
<evidence type="ECO:0000259" key="9">
    <source>
        <dbReference type="Pfam" id="PF05649"/>
    </source>
</evidence>
<keyword evidence="3" id="KW-0645">Protease</keyword>
<dbReference type="OrthoDB" id="6475849at2759"/>
<dbReference type="Pfam" id="PF01431">
    <property type="entry name" value="Peptidase_M13"/>
    <property type="match status" value="2"/>
</dbReference>
<dbReference type="PANTHER" id="PTHR11733">
    <property type="entry name" value="ZINC METALLOPROTEASE FAMILY M13 NEPRILYSIN-RELATED"/>
    <property type="match status" value="1"/>
</dbReference>
<dbReference type="Gene3D" id="3.40.390.10">
    <property type="entry name" value="Collagenase (Catalytic Domain)"/>
    <property type="match status" value="1"/>
</dbReference>
<dbReference type="InterPro" id="IPR000718">
    <property type="entry name" value="Peptidase_M13"/>
</dbReference>
<feature type="domain" description="Peptidase M13 C-terminal" evidence="8">
    <location>
        <begin position="513"/>
        <end position="541"/>
    </location>
</feature>
<keyword evidence="11" id="KW-1185">Reference proteome</keyword>
<dbReference type="CDD" id="cd08662">
    <property type="entry name" value="M13"/>
    <property type="match status" value="1"/>
</dbReference>
<evidence type="ECO:0000313" key="11">
    <source>
        <dbReference type="Proteomes" id="UP000241890"/>
    </source>
</evidence>
<feature type="domain" description="Peptidase M13 N-terminal" evidence="9">
    <location>
        <begin position="314"/>
        <end position="459"/>
    </location>
</feature>
<dbReference type="GO" id="GO:0046872">
    <property type="term" value="F:metal ion binding"/>
    <property type="evidence" value="ECO:0007669"/>
    <property type="project" value="UniProtKB-KW"/>
</dbReference>
<evidence type="ECO:0000256" key="3">
    <source>
        <dbReference type="ARBA" id="ARBA00022670"/>
    </source>
</evidence>